<protein>
    <submittedName>
        <fullName evidence="3">Serine/threonine-protein kinase RsbW</fullName>
    </submittedName>
</protein>
<dbReference type="InterPro" id="IPR003594">
    <property type="entry name" value="HATPase_dom"/>
</dbReference>
<keyword evidence="4" id="KW-1185">Reference proteome</keyword>
<dbReference type="Gene3D" id="3.30.565.10">
    <property type="entry name" value="Histidine kinase-like ATPase, C-terminal domain"/>
    <property type="match status" value="1"/>
</dbReference>
<reference evidence="3 4" key="1">
    <citation type="submission" date="2016-10" db="EMBL/GenBank/DDBJ databases">
        <authorList>
            <person name="de Groot N.N."/>
        </authorList>
    </citation>
    <scope>NUCLEOTIDE SEQUENCE [LARGE SCALE GENOMIC DNA]</scope>
    <source>
        <strain evidence="3 4">DSM 22007</strain>
    </source>
</reference>
<dbReference type="AlphaFoldDB" id="A0A1H9I7F8"/>
<dbReference type="GO" id="GO:0004674">
    <property type="term" value="F:protein serine/threonine kinase activity"/>
    <property type="evidence" value="ECO:0007669"/>
    <property type="project" value="UniProtKB-KW"/>
</dbReference>
<dbReference type="InterPro" id="IPR050267">
    <property type="entry name" value="Anti-sigma-factor_SerPK"/>
</dbReference>
<proteinExistence type="predicted"/>
<dbReference type="CDD" id="cd16936">
    <property type="entry name" value="HATPase_RsbW-like"/>
    <property type="match status" value="1"/>
</dbReference>
<sequence>MLADSGLPPKDGAAPYMTAPAEIQLHFTSTDMSVRQALIRLLAQLARHVPDQDDLGRVEIVVAEALNNVVEHAYCSAGMGPVDLRCRFGCGRLFVTIGDEGVPVPQAILVPEVVQAPLPLPEELPEGGWGWMLIRELTENLSYHRVGGRNELTLEMLVSIRDS</sequence>
<dbReference type="SUPFAM" id="SSF55874">
    <property type="entry name" value="ATPase domain of HSP90 chaperone/DNA topoisomerase II/histidine kinase"/>
    <property type="match status" value="1"/>
</dbReference>
<dbReference type="EMBL" id="FOEP01000011">
    <property type="protein sequence ID" value="SEQ70472.1"/>
    <property type="molecule type" value="Genomic_DNA"/>
</dbReference>
<gene>
    <name evidence="3" type="ORF">SAMN04488092_11177</name>
</gene>
<organism evidence="3 4">
    <name type="scientific">Thalassovita taeanensis</name>
    <dbReference type="NCBI Taxonomy" id="657014"/>
    <lineage>
        <taxon>Bacteria</taxon>
        <taxon>Pseudomonadati</taxon>
        <taxon>Pseudomonadota</taxon>
        <taxon>Alphaproteobacteria</taxon>
        <taxon>Rhodobacterales</taxon>
        <taxon>Roseobacteraceae</taxon>
        <taxon>Thalassovita</taxon>
    </lineage>
</organism>
<keyword evidence="3" id="KW-0808">Transferase</keyword>
<keyword evidence="1" id="KW-0723">Serine/threonine-protein kinase</keyword>
<evidence type="ECO:0000313" key="3">
    <source>
        <dbReference type="EMBL" id="SEQ70472.1"/>
    </source>
</evidence>
<evidence type="ECO:0000313" key="4">
    <source>
        <dbReference type="Proteomes" id="UP000198634"/>
    </source>
</evidence>
<evidence type="ECO:0000259" key="2">
    <source>
        <dbReference type="Pfam" id="PF13581"/>
    </source>
</evidence>
<accession>A0A1H9I7F8</accession>
<feature type="domain" description="Histidine kinase/HSP90-like ATPase" evidence="2">
    <location>
        <begin position="29"/>
        <end position="154"/>
    </location>
</feature>
<dbReference type="PANTHER" id="PTHR35526:SF3">
    <property type="entry name" value="ANTI-SIGMA-F FACTOR RSBW"/>
    <property type="match status" value="1"/>
</dbReference>
<dbReference type="Proteomes" id="UP000198634">
    <property type="component" value="Unassembled WGS sequence"/>
</dbReference>
<dbReference type="OrthoDB" id="9792240at2"/>
<keyword evidence="3" id="KW-0418">Kinase</keyword>
<dbReference type="Pfam" id="PF13581">
    <property type="entry name" value="HATPase_c_2"/>
    <property type="match status" value="1"/>
</dbReference>
<evidence type="ECO:0000256" key="1">
    <source>
        <dbReference type="ARBA" id="ARBA00022527"/>
    </source>
</evidence>
<dbReference type="InterPro" id="IPR036890">
    <property type="entry name" value="HATPase_C_sf"/>
</dbReference>
<dbReference type="PANTHER" id="PTHR35526">
    <property type="entry name" value="ANTI-SIGMA-F FACTOR RSBW-RELATED"/>
    <property type="match status" value="1"/>
</dbReference>
<name>A0A1H9I7F8_9RHOB</name>
<dbReference type="STRING" id="657014.SAMN04488092_11177"/>